<proteinExistence type="predicted"/>
<dbReference type="Proteomes" id="UP000007013">
    <property type="component" value="Chromosome"/>
</dbReference>
<name>B1ZSG2_OPITP</name>
<evidence type="ECO:0000313" key="1">
    <source>
        <dbReference type="EMBL" id="ACB73819.1"/>
    </source>
</evidence>
<dbReference type="RefSeq" id="WP_012373357.1">
    <property type="nucleotide sequence ID" value="NC_010571.1"/>
</dbReference>
<accession>B1ZSG2</accession>
<organism evidence="1 2">
    <name type="scientific">Opitutus terrae (strain DSM 11246 / JCM 15787 / PB90-1)</name>
    <dbReference type="NCBI Taxonomy" id="452637"/>
    <lineage>
        <taxon>Bacteria</taxon>
        <taxon>Pseudomonadati</taxon>
        <taxon>Verrucomicrobiota</taxon>
        <taxon>Opitutia</taxon>
        <taxon>Opitutales</taxon>
        <taxon>Opitutaceae</taxon>
        <taxon>Opitutus</taxon>
    </lineage>
</organism>
<dbReference type="EMBL" id="CP001032">
    <property type="protein sequence ID" value="ACB73819.1"/>
    <property type="molecule type" value="Genomic_DNA"/>
</dbReference>
<gene>
    <name evidence="1" type="ordered locus">Oter_0529</name>
</gene>
<sequence length="116" mass="13369">MGLQPIPTAWRQKVCAALRQGSRAARFTAEGGQRWQNEFPDAFRYELDEALLQFLFAPSAHGCPVTMDHPPGETWEFFFRFRDEKLYGKLLLKKSDGKSVIIFSAHRPDRPRLRCG</sequence>
<dbReference type="KEGG" id="ote:Oter_0529"/>
<evidence type="ECO:0000313" key="2">
    <source>
        <dbReference type="Proteomes" id="UP000007013"/>
    </source>
</evidence>
<keyword evidence="2" id="KW-1185">Reference proteome</keyword>
<dbReference type="OrthoDB" id="9898655at2"/>
<protein>
    <submittedName>
        <fullName evidence="1">Uncharacterized protein</fullName>
    </submittedName>
</protein>
<reference evidence="1 2" key="1">
    <citation type="journal article" date="2011" name="J. Bacteriol.">
        <title>Genome sequence of the verrucomicrobium Opitutus terrae PB90-1, an abundant inhabitant of rice paddy soil ecosystems.</title>
        <authorList>
            <person name="van Passel M.W."/>
            <person name="Kant R."/>
            <person name="Palva A."/>
            <person name="Copeland A."/>
            <person name="Lucas S."/>
            <person name="Lapidus A."/>
            <person name="Glavina del Rio T."/>
            <person name="Pitluck S."/>
            <person name="Goltsman E."/>
            <person name="Clum A."/>
            <person name="Sun H."/>
            <person name="Schmutz J."/>
            <person name="Larimer F.W."/>
            <person name="Land M.L."/>
            <person name="Hauser L."/>
            <person name="Kyrpides N."/>
            <person name="Mikhailova N."/>
            <person name="Richardson P.P."/>
            <person name="Janssen P.H."/>
            <person name="de Vos W.M."/>
            <person name="Smidt H."/>
        </authorList>
    </citation>
    <scope>NUCLEOTIDE SEQUENCE [LARGE SCALE GENOMIC DNA]</scope>
    <source>
        <strain evidence="2">DSM 11246 / JCM 15787 / PB90-1</strain>
    </source>
</reference>
<dbReference type="HOGENOM" id="CLU_2094367_0_0_0"/>
<dbReference type="STRING" id="452637.Oter_0529"/>
<dbReference type="AlphaFoldDB" id="B1ZSG2"/>